<dbReference type="PANTHER" id="PTHR11635:SF152">
    <property type="entry name" value="CAMP-DEPENDENT PROTEIN KINASE TYPE I REGULATORY SUBUNIT-RELATED"/>
    <property type="match status" value="1"/>
</dbReference>
<dbReference type="AlphaFoldDB" id="G0QRC4"/>
<dbReference type="GO" id="GO:0034236">
    <property type="term" value="F:protein kinase A catalytic subunit binding"/>
    <property type="evidence" value="ECO:0007669"/>
    <property type="project" value="TreeGrafter"/>
</dbReference>
<gene>
    <name evidence="3" type="ORF">IMG5_091700</name>
</gene>
<dbReference type="CDD" id="cd00038">
    <property type="entry name" value="CAP_ED"/>
    <property type="match status" value="2"/>
</dbReference>
<keyword evidence="4" id="KW-1185">Reference proteome</keyword>
<organism evidence="3 4">
    <name type="scientific">Ichthyophthirius multifiliis</name>
    <name type="common">White spot disease agent</name>
    <name type="synonym">Ich</name>
    <dbReference type="NCBI Taxonomy" id="5932"/>
    <lineage>
        <taxon>Eukaryota</taxon>
        <taxon>Sar</taxon>
        <taxon>Alveolata</taxon>
        <taxon>Ciliophora</taxon>
        <taxon>Intramacronucleata</taxon>
        <taxon>Oligohymenophorea</taxon>
        <taxon>Hymenostomatida</taxon>
        <taxon>Ophryoglenina</taxon>
        <taxon>Ichthyophthirius</taxon>
    </lineage>
</organism>
<dbReference type="PANTHER" id="PTHR11635">
    <property type="entry name" value="CAMP-DEPENDENT PROTEIN KINASE REGULATORY CHAIN"/>
    <property type="match status" value="1"/>
</dbReference>
<dbReference type="eggNOG" id="ENOG502RT3G">
    <property type="taxonomic scope" value="Eukaryota"/>
</dbReference>
<dbReference type="InParanoid" id="G0QRC4"/>
<dbReference type="InterPro" id="IPR050503">
    <property type="entry name" value="cAMP-dep_PK_reg_su-like"/>
</dbReference>
<dbReference type="RefSeq" id="XP_004035708.1">
    <property type="nucleotide sequence ID" value="XM_004035660.1"/>
</dbReference>
<dbReference type="InterPro" id="IPR018490">
    <property type="entry name" value="cNMP-bd_dom_sf"/>
</dbReference>
<name>G0QRC4_ICHMU</name>
<dbReference type="OrthoDB" id="166212at2759"/>
<accession>G0QRC4</accession>
<dbReference type="STRING" id="857967.G0QRC4"/>
<protein>
    <recommendedName>
        <fullName evidence="2">Cyclic nucleotide-binding domain-containing protein</fullName>
    </recommendedName>
</protein>
<dbReference type="Proteomes" id="UP000008983">
    <property type="component" value="Unassembled WGS sequence"/>
</dbReference>
<feature type="non-terminal residue" evidence="3">
    <location>
        <position position="280"/>
    </location>
</feature>
<feature type="domain" description="Cyclic nucleotide-binding" evidence="2">
    <location>
        <begin position="87"/>
        <end position="189"/>
    </location>
</feature>
<feature type="compositionally biased region" description="Polar residues" evidence="1">
    <location>
        <begin position="1"/>
        <end position="17"/>
    </location>
</feature>
<dbReference type="Gene3D" id="2.60.120.10">
    <property type="entry name" value="Jelly Rolls"/>
    <property type="match status" value="2"/>
</dbReference>
<sequence>MKKSLQSQVKQRQNNQTQELDNEKNDEEKEQIYLKENFPDFVLAKTFYEGEYFGEISLLTQQERTATIIARQDSHFMVLNKKGFNKETIYNEGDPSNYFFLIKSGDIVIKKKQQVPVQINDEETLNQNQLKICFKNNEQYTLKIVGQGSFFGDEELVKGIPERQERAICNSEECELYQLEQKGLYQILGYNFYDCLQQQVENKQQIKQERLEHLIKIKIPQKNIEGLNQFYEDERNKKLNQIQQEQIKQAISIKNQIMFDKNMLQNEKKKSQNVQINDTE</sequence>
<evidence type="ECO:0000259" key="2">
    <source>
        <dbReference type="PROSITE" id="PS50042"/>
    </source>
</evidence>
<dbReference type="InterPro" id="IPR000595">
    <property type="entry name" value="cNMP-bd_dom"/>
</dbReference>
<dbReference type="PROSITE" id="PS50042">
    <property type="entry name" value="CNMP_BINDING_3"/>
    <property type="match status" value="2"/>
</dbReference>
<dbReference type="SUPFAM" id="SSF51206">
    <property type="entry name" value="cAMP-binding domain-like"/>
    <property type="match status" value="2"/>
</dbReference>
<feature type="region of interest" description="Disordered" evidence="1">
    <location>
        <begin position="1"/>
        <end position="27"/>
    </location>
</feature>
<dbReference type="InterPro" id="IPR018488">
    <property type="entry name" value="cNMP-bd_CS"/>
</dbReference>
<dbReference type="GO" id="GO:0004862">
    <property type="term" value="F:cAMP-dependent protein kinase inhibitor activity"/>
    <property type="evidence" value="ECO:0007669"/>
    <property type="project" value="TreeGrafter"/>
</dbReference>
<dbReference type="GO" id="GO:0030552">
    <property type="term" value="F:cAMP binding"/>
    <property type="evidence" value="ECO:0007669"/>
    <property type="project" value="TreeGrafter"/>
</dbReference>
<feature type="domain" description="Cyclic nucleotide-binding" evidence="2">
    <location>
        <begin position="49"/>
        <end position="86"/>
    </location>
</feature>
<dbReference type="EMBL" id="GL983749">
    <property type="protein sequence ID" value="EGR32222.1"/>
    <property type="molecule type" value="Genomic_DNA"/>
</dbReference>
<proteinExistence type="predicted"/>
<dbReference type="Pfam" id="PF00027">
    <property type="entry name" value="cNMP_binding"/>
    <property type="match status" value="1"/>
</dbReference>
<dbReference type="InterPro" id="IPR014710">
    <property type="entry name" value="RmlC-like_jellyroll"/>
</dbReference>
<evidence type="ECO:0000256" key="1">
    <source>
        <dbReference type="SAM" id="MobiDB-lite"/>
    </source>
</evidence>
<reference evidence="3 4" key="1">
    <citation type="submission" date="2011-07" db="EMBL/GenBank/DDBJ databases">
        <authorList>
            <person name="Coyne R."/>
            <person name="Brami D."/>
            <person name="Johnson J."/>
            <person name="Hostetler J."/>
            <person name="Hannick L."/>
            <person name="Clark T."/>
            <person name="Cassidy-Hanley D."/>
            <person name="Inman J."/>
        </authorList>
    </citation>
    <scope>NUCLEOTIDE SEQUENCE [LARGE SCALE GENOMIC DNA]</scope>
    <source>
        <strain evidence="3 4">G5</strain>
    </source>
</reference>
<dbReference type="PROSITE" id="PS00889">
    <property type="entry name" value="CNMP_BINDING_2"/>
    <property type="match status" value="1"/>
</dbReference>
<dbReference type="GO" id="GO:0005829">
    <property type="term" value="C:cytosol"/>
    <property type="evidence" value="ECO:0007669"/>
    <property type="project" value="TreeGrafter"/>
</dbReference>
<dbReference type="GO" id="GO:0005952">
    <property type="term" value="C:cAMP-dependent protein kinase complex"/>
    <property type="evidence" value="ECO:0007669"/>
    <property type="project" value="InterPro"/>
</dbReference>
<evidence type="ECO:0000313" key="3">
    <source>
        <dbReference type="EMBL" id="EGR32222.1"/>
    </source>
</evidence>
<evidence type="ECO:0000313" key="4">
    <source>
        <dbReference type="Proteomes" id="UP000008983"/>
    </source>
</evidence>
<dbReference type="GeneID" id="14908386"/>